<dbReference type="Gene3D" id="3.40.50.2300">
    <property type="match status" value="2"/>
</dbReference>
<reference evidence="5 6" key="1">
    <citation type="submission" date="2017-03" db="EMBL/GenBank/DDBJ databases">
        <title>Genome analysis of strain PAMC 26577.</title>
        <authorList>
            <person name="Oh H.-M."/>
            <person name="Yang J.-A."/>
        </authorList>
    </citation>
    <scope>NUCLEOTIDE SEQUENCE [LARGE SCALE GENOMIC DNA]</scope>
    <source>
        <strain evidence="5 6">PAMC 26577</strain>
    </source>
</reference>
<dbReference type="EMBL" id="NBTZ01000054">
    <property type="protein sequence ID" value="OTP75066.1"/>
    <property type="molecule type" value="Genomic_DNA"/>
</dbReference>
<dbReference type="Pfam" id="PF13458">
    <property type="entry name" value="Peripla_BP_6"/>
    <property type="match status" value="1"/>
</dbReference>
<feature type="domain" description="Leucine-binding protein" evidence="4">
    <location>
        <begin position="48"/>
        <end position="383"/>
    </location>
</feature>
<feature type="chain" id="PRO_5011992270" evidence="3">
    <location>
        <begin position="46"/>
        <end position="409"/>
    </location>
</feature>
<keyword evidence="2 3" id="KW-0732">Signal</keyword>
<dbReference type="PANTHER" id="PTHR47151">
    <property type="entry name" value="LEU/ILE/VAL-BINDING ABC TRANSPORTER SUBUNIT"/>
    <property type="match status" value="1"/>
</dbReference>
<dbReference type="SUPFAM" id="SSF53822">
    <property type="entry name" value="Periplasmic binding protein-like I"/>
    <property type="match status" value="1"/>
</dbReference>
<dbReference type="InterPro" id="IPR028082">
    <property type="entry name" value="Peripla_BP_I"/>
</dbReference>
<evidence type="ECO:0000256" key="1">
    <source>
        <dbReference type="ARBA" id="ARBA00010062"/>
    </source>
</evidence>
<dbReference type="AlphaFoldDB" id="A0A242MW04"/>
<evidence type="ECO:0000256" key="3">
    <source>
        <dbReference type="SAM" id="SignalP"/>
    </source>
</evidence>
<evidence type="ECO:0000313" key="6">
    <source>
        <dbReference type="Proteomes" id="UP000195221"/>
    </source>
</evidence>
<proteinExistence type="inferred from homology"/>
<sequence>MCRCRAIFNLLFSQPRPTTMLRSARLIALLSMSAAGLAVMTSARARDTVEIAFIGPLTGGASSTGLGGRNSAQLAVDLHNENPQSRYTYDLVKFDDECKPAAGVQVVTKAATDHQIIAAVGHYCSAVAIVTVETYHRFGLPVVIWGAVLPAITYGNDYKEVNRINGTMINEANMASALVKEKSFRRIALIYDTTDYGKGQSKYFKEALKGVPNAQVVSSYGIDVNQQDYSAELTEIQRSKPDILYFGGLTPQGVAIRTQMQRMGINVPMMGVSGILNAGFIDGVGSKLAEGTVSFHNGGPIDKYPQGKMFLARYAAAGYKEEPDAYGPFAFSAADLVMDTIDKVGPDRKKVRDALNGTHNYPSLVGNVNFDDHRQNLTTAYRYVVQDGKWVYWADSDYASGKRTLSAKH</sequence>
<organism evidence="5 6">
    <name type="scientific">Caballeronia sordidicola</name>
    <name type="common">Burkholderia sordidicola</name>
    <dbReference type="NCBI Taxonomy" id="196367"/>
    <lineage>
        <taxon>Bacteria</taxon>
        <taxon>Pseudomonadati</taxon>
        <taxon>Pseudomonadota</taxon>
        <taxon>Betaproteobacteria</taxon>
        <taxon>Burkholderiales</taxon>
        <taxon>Burkholderiaceae</taxon>
        <taxon>Caballeronia</taxon>
    </lineage>
</organism>
<evidence type="ECO:0000256" key="2">
    <source>
        <dbReference type="ARBA" id="ARBA00022729"/>
    </source>
</evidence>
<gene>
    <name evidence="5" type="ORF">PAMC26577_14130</name>
</gene>
<dbReference type="CDD" id="cd06342">
    <property type="entry name" value="PBP1_ABC_LIVBP-like"/>
    <property type="match status" value="1"/>
</dbReference>
<evidence type="ECO:0000259" key="4">
    <source>
        <dbReference type="Pfam" id="PF13458"/>
    </source>
</evidence>
<protein>
    <submittedName>
        <fullName evidence="5">Branched-chain amino acid ABC transporter, amino acid-binding protein</fullName>
    </submittedName>
</protein>
<name>A0A242MW04_CABSO</name>
<comment type="similarity">
    <text evidence="1">Belongs to the leucine-binding protein family.</text>
</comment>
<feature type="signal peptide" evidence="3">
    <location>
        <begin position="1"/>
        <end position="45"/>
    </location>
</feature>
<dbReference type="Proteomes" id="UP000195221">
    <property type="component" value="Unassembled WGS sequence"/>
</dbReference>
<accession>A0A242MW04</accession>
<dbReference type="InterPro" id="IPR028081">
    <property type="entry name" value="Leu-bd"/>
</dbReference>
<evidence type="ECO:0000313" key="5">
    <source>
        <dbReference type="EMBL" id="OTP75066.1"/>
    </source>
</evidence>
<dbReference type="PANTHER" id="PTHR47151:SF2">
    <property type="entry name" value="AMINO ACID BINDING PROTEIN"/>
    <property type="match status" value="1"/>
</dbReference>
<comment type="caution">
    <text evidence="5">The sequence shown here is derived from an EMBL/GenBank/DDBJ whole genome shotgun (WGS) entry which is preliminary data.</text>
</comment>